<evidence type="ECO:0000313" key="1">
    <source>
        <dbReference type="EMBL" id="ELY96157.1"/>
    </source>
</evidence>
<dbReference type="Proteomes" id="UP000011693">
    <property type="component" value="Unassembled WGS sequence"/>
</dbReference>
<proteinExistence type="predicted"/>
<dbReference type="EMBL" id="AOIN01000086">
    <property type="protein sequence ID" value="ELY96157.1"/>
    <property type="molecule type" value="Genomic_DNA"/>
</dbReference>
<keyword evidence="2" id="KW-1185">Reference proteome</keyword>
<reference evidence="1 2" key="1">
    <citation type="journal article" date="2014" name="PLoS Genet.">
        <title>Phylogenetically driven sequencing of extremely halophilic archaea reveals strategies for static and dynamic osmo-response.</title>
        <authorList>
            <person name="Becker E.A."/>
            <person name="Seitzer P.M."/>
            <person name="Tritt A."/>
            <person name="Larsen D."/>
            <person name="Krusor M."/>
            <person name="Yao A.I."/>
            <person name="Wu D."/>
            <person name="Madern D."/>
            <person name="Eisen J.A."/>
            <person name="Darling A.E."/>
            <person name="Facciotti M.T."/>
        </authorList>
    </citation>
    <scope>NUCLEOTIDE SEQUENCE [LARGE SCALE GENOMIC DNA]</scope>
    <source>
        <strain evidence="1 2">JCM 10990</strain>
    </source>
</reference>
<comment type="caution">
    <text evidence="1">The sequence shown here is derived from an EMBL/GenBank/DDBJ whole genome shotgun (WGS) entry which is preliminary data.</text>
</comment>
<gene>
    <name evidence="1" type="ORF">C482_16333</name>
</gene>
<evidence type="ECO:0000313" key="2">
    <source>
        <dbReference type="Proteomes" id="UP000011693"/>
    </source>
</evidence>
<protein>
    <recommendedName>
        <fullName evidence="3">DUF385 domain-containing protein</fullName>
    </recommendedName>
</protein>
<dbReference type="AlphaFoldDB" id="M0AE57"/>
<organism evidence="1 2">
    <name type="scientific">Natrialba chahannaoensis JCM 10990</name>
    <dbReference type="NCBI Taxonomy" id="1227492"/>
    <lineage>
        <taxon>Archaea</taxon>
        <taxon>Methanobacteriati</taxon>
        <taxon>Methanobacteriota</taxon>
        <taxon>Stenosarchaea group</taxon>
        <taxon>Halobacteria</taxon>
        <taxon>Halobacteriales</taxon>
        <taxon>Natrialbaceae</taxon>
        <taxon>Natrialba</taxon>
    </lineage>
</organism>
<dbReference type="Gene3D" id="2.30.110.10">
    <property type="entry name" value="Electron Transport, Fmn-binding Protein, Chain A"/>
    <property type="match status" value="1"/>
</dbReference>
<name>M0AE57_9EURY</name>
<sequence>MILSLQVVSLLRRIETRVANPLFRSLLRSRFHWIVSDWLALVSYVGRHSGQRYTFPVAYHQLNGAIIAMTPKRETNWWRNFQKSRECRVWLRGKEYTAMGELADDERDSLIAGYVETHGLLGRILGVGTAPAEHPHRPAESNHDIAVVRFVPDHRTP</sequence>
<evidence type="ECO:0008006" key="3">
    <source>
        <dbReference type="Google" id="ProtNLM"/>
    </source>
</evidence>
<accession>M0AE57</accession>
<dbReference type="InterPro" id="IPR012349">
    <property type="entry name" value="Split_barrel_FMN-bd"/>
</dbReference>